<dbReference type="Pfam" id="PF12146">
    <property type="entry name" value="Hydrolase_4"/>
    <property type="match status" value="1"/>
</dbReference>
<dbReference type="EMBL" id="JAUBDI010000001">
    <property type="protein sequence ID" value="MDW0111701.1"/>
    <property type="molecule type" value="Genomic_DNA"/>
</dbReference>
<comment type="caution">
    <text evidence="2">The sequence shown here is derived from an EMBL/GenBank/DDBJ whole genome shotgun (WGS) entry which is preliminary data.</text>
</comment>
<dbReference type="GO" id="GO:0016787">
    <property type="term" value="F:hydrolase activity"/>
    <property type="evidence" value="ECO:0007669"/>
    <property type="project" value="UniProtKB-KW"/>
</dbReference>
<dbReference type="InterPro" id="IPR029058">
    <property type="entry name" value="AB_hydrolase_fold"/>
</dbReference>
<keyword evidence="2" id="KW-0378">Hydrolase</keyword>
<protein>
    <submittedName>
        <fullName evidence="2">Alpha/beta fold hydrolase</fullName>
    </submittedName>
</protein>
<reference evidence="2 3" key="1">
    <citation type="submission" date="2023-06" db="EMBL/GenBank/DDBJ databases">
        <title>Sporosarcina sp. nov., isolated from Korean traditional fermented seafood 'Jeotgal'.</title>
        <authorList>
            <person name="Yang A.I."/>
            <person name="Shin N.-R."/>
        </authorList>
    </citation>
    <scope>NUCLEOTIDE SEQUENCE [LARGE SCALE GENOMIC DNA]</scope>
    <source>
        <strain evidence="2 3">KCTC13119</strain>
    </source>
</reference>
<organism evidence="2 3">
    <name type="scientific">Sporosarcina saromensis</name>
    <dbReference type="NCBI Taxonomy" id="359365"/>
    <lineage>
        <taxon>Bacteria</taxon>
        <taxon>Bacillati</taxon>
        <taxon>Bacillota</taxon>
        <taxon>Bacilli</taxon>
        <taxon>Bacillales</taxon>
        <taxon>Caryophanaceae</taxon>
        <taxon>Sporosarcina</taxon>
    </lineage>
</organism>
<feature type="domain" description="Serine aminopeptidase S33" evidence="1">
    <location>
        <begin position="22"/>
        <end position="285"/>
    </location>
</feature>
<dbReference type="Proteomes" id="UP001282284">
    <property type="component" value="Unassembled WGS sequence"/>
</dbReference>
<dbReference type="InterPro" id="IPR022742">
    <property type="entry name" value="Hydrolase_4"/>
</dbReference>
<dbReference type="PANTHER" id="PTHR11614">
    <property type="entry name" value="PHOSPHOLIPASE-RELATED"/>
    <property type="match status" value="1"/>
</dbReference>
<sequence>MTISTSDNVKLHTIESRPNKTPIGHIHILHGMAEHIGRYEGFIADLVSSGYVVTGHDHRGHGKTADLNGKLGHFGDQVDFDRIVKDAFEVIQLYRLKFSDLPFSLLGHSMGSFIARRYAQLHGSHLDKLICVGTAGDPGVSRIAGVALAKMRGRLRSFAQTDYVINRLVFGRYNQLIKNPKTSFDWLSANEQNVESYINDPYCGFVPTTGFFNCLFDGLKKIHQPEFVKQVPSDLPILLVSGSDDPVGSNSKAVLQVGQQFVQQGVTNVTVMLYEGKRHEILQEDNRLDVFNFIKEWITRT</sequence>
<dbReference type="Gene3D" id="3.40.50.1820">
    <property type="entry name" value="alpha/beta hydrolase"/>
    <property type="match status" value="1"/>
</dbReference>
<dbReference type="RefSeq" id="WP_317941937.1">
    <property type="nucleotide sequence ID" value="NZ_JAUBDI010000001.1"/>
</dbReference>
<dbReference type="SUPFAM" id="SSF53474">
    <property type="entry name" value="alpha/beta-Hydrolases"/>
    <property type="match status" value="1"/>
</dbReference>
<dbReference type="InterPro" id="IPR051044">
    <property type="entry name" value="MAG_DAG_Lipase"/>
</dbReference>
<proteinExistence type="predicted"/>
<accession>A0ABU4G452</accession>
<keyword evidence="3" id="KW-1185">Reference proteome</keyword>
<evidence type="ECO:0000259" key="1">
    <source>
        <dbReference type="Pfam" id="PF12146"/>
    </source>
</evidence>
<evidence type="ECO:0000313" key="3">
    <source>
        <dbReference type="Proteomes" id="UP001282284"/>
    </source>
</evidence>
<evidence type="ECO:0000313" key="2">
    <source>
        <dbReference type="EMBL" id="MDW0111701.1"/>
    </source>
</evidence>
<gene>
    <name evidence="2" type="ORF">QT711_00795</name>
</gene>
<name>A0ABU4G452_9BACL</name>